<comment type="caution">
    <text evidence="1">The sequence shown here is derived from an EMBL/GenBank/DDBJ whole genome shotgun (WGS) entry which is preliminary data.</text>
</comment>
<dbReference type="Proteomes" id="UP001337655">
    <property type="component" value="Unassembled WGS sequence"/>
</dbReference>
<dbReference type="EMBL" id="JAVRRT010000014">
    <property type="protein sequence ID" value="KAK5166124.1"/>
    <property type="molecule type" value="Genomic_DNA"/>
</dbReference>
<evidence type="ECO:0008006" key="3">
    <source>
        <dbReference type="Google" id="ProtNLM"/>
    </source>
</evidence>
<dbReference type="AlphaFoldDB" id="A0AAV9P2Q7"/>
<name>A0AAV9P2Q7_9PEZI</name>
<keyword evidence="2" id="KW-1185">Reference proteome</keyword>
<evidence type="ECO:0000313" key="1">
    <source>
        <dbReference type="EMBL" id="KAK5166124.1"/>
    </source>
</evidence>
<reference evidence="1 2" key="1">
    <citation type="submission" date="2023-08" db="EMBL/GenBank/DDBJ databases">
        <title>Black Yeasts Isolated from many extreme environments.</title>
        <authorList>
            <person name="Coleine C."/>
            <person name="Stajich J.E."/>
            <person name="Selbmann L."/>
        </authorList>
    </citation>
    <scope>NUCLEOTIDE SEQUENCE [LARGE SCALE GENOMIC DNA]</scope>
    <source>
        <strain evidence="1 2">CCFEE 5935</strain>
    </source>
</reference>
<organism evidence="1 2">
    <name type="scientific">Saxophila tyrrhenica</name>
    <dbReference type="NCBI Taxonomy" id="1690608"/>
    <lineage>
        <taxon>Eukaryota</taxon>
        <taxon>Fungi</taxon>
        <taxon>Dikarya</taxon>
        <taxon>Ascomycota</taxon>
        <taxon>Pezizomycotina</taxon>
        <taxon>Dothideomycetes</taxon>
        <taxon>Dothideomycetidae</taxon>
        <taxon>Mycosphaerellales</taxon>
        <taxon>Extremaceae</taxon>
        <taxon>Saxophila</taxon>
    </lineage>
</organism>
<protein>
    <recommendedName>
        <fullName evidence="3">Alpha/beta hydrolase</fullName>
    </recommendedName>
</protein>
<sequence length="126" mass="14067">MDWDEPSGPLPEVKIGFVRLSARDPERRIGNLFHNPGGPVELPSDMLLQISRGQRAVLPEILDRFDFVGVDLRGTGLSDALHCGRPPFEQLNELYTDTKESLDGLVKANQEYRQSCLTETGSPLFD</sequence>
<dbReference type="RefSeq" id="XP_064656077.1">
    <property type="nucleotide sequence ID" value="XM_064805617.1"/>
</dbReference>
<proteinExistence type="predicted"/>
<gene>
    <name evidence="1" type="ORF">LTR77_008385</name>
</gene>
<evidence type="ECO:0000313" key="2">
    <source>
        <dbReference type="Proteomes" id="UP001337655"/>
    </source>
</evidence>
<accession>A0AAV9P2Q7</accession>
<dbReference type="GeneID" id="89929718"/>